<feature type="region of interest" description="Disordered" evidence="1">
    <location>
        <begin position="525"/>
        <end position="544"/>
    </location>
</feature>
<evidence type="ECO:0000313" key="4">
    <source>
        <dbReference type="Proteomes" id="UP001628179"/>
    </source>
</evidence>
<feature type="region of interest" description="Disordered" evidence="1">
    <location>
        <begin position="87"/>
        <end position="108"/>
    </location>
</feature>
<dbReference type="SUPFAM" id="SSF48425">
    <property type="entry name" value="Sec7 domain"/>
    <property type="match status" value="1"/>
</dbReference>
<dbReference type="InterPro" id="IPR016024">
    <property type="entry name" value="ARM-type_fold"/>
</dbReference>
<comment type="caution">
    <text evidence="3">The sequence shown here is derived from an EMBL/GenBank/DDBJ whole genome shotgun (WGS) entry which is preliminary data.</text>
</comment>
<dbReference type="InterPro" id="IPR032691">
    <property type="entry name" value="Mon2/Sec7/BIG1-like_HUS"/>
</dbReference>
<sequence length="1605" mass="176486">MIGDAQPAAAMDSAVASVPGTPLPRRSPMPSSRMQYRSRPVSVAVDPVSLVISECIAITSALQKHARSPHSSVSAILGGSPNLIQLVPPNPGARRDRKSLTADPLADSSSDLATNRWGLRGKKGKSMQDNPLISGFGRLRQELAGVKDIHRFDSLVLLYPFLQIIQAKGTAAPVTILALRAIQKFLAYGFVAPISPRFALAMQSLSAAITHCQFDISDPAQEEVVLLMILHLMEDMMSGPGGDILSDESVCDMMGRGLTICSRPRFSEVLRRTAEASMVRMVQIIFEDLKHLEEEAGDESEALDRQTSGDMDNVKMDPETNGTDVPASGPAQAEASETTELSAEPRASSGSEKASSTSGSLARPSADPDPGRPSTSSVTESSESVDLRPYSLPSVRELFRVLVSFLDPHDRRHPDQMRVMALRIIHVALEVAGPSIARHPALATIAEDQLCCYLFQLVRSDNMAVLQESLIVASTLLSTCRGVLKLQQELYLSYLVACLHPAVEIPREPGIDPSLYSGIPRSPKLVKPPPSQAGSGRSTPVAVKDRQKLGLEGGARKPEARQAMVENIGVLARMPTFMVELFVNYDCDENRADLCEDLVGLLARNALPDSATWSTTSVPPLCLDALLRFIQFIAERLDQTPETEGYPEPETLRRRRERKKLIIKGTTKFNESPKGGLAYLQEKGVIEDAGNPVCVAKFLKGTTRINKKILGEYLSKKGNEAVLNAFMDQFDFTGKRVDEALRALLETFRLPGESPLIERIVISFADKYCASSVPEGVANQDAVFILTYAIIMLNTDQHNPTIRKEARMAYADFARNLRGQNGGQDFAPEYLQGIFDAIRTNEIIVPDEHDNKHAFDYAWKELLLKTESAGPLVLCDTNVYDADLFATTWNPIVSCLFFVFMSATDDTVYARVITGFDECARIATKYGNSEALDEIIYRLAYISTLAGETLSNTSLNTEVQVADNSVMVSELAVKFGRDVRPQLATLVLFRVVTGSEHVIDKSWKHIIRIWLNLFVNSLIPPFFSTEADKLALPAIPLQPPSQVVDRGPKQNESGFFSAFTSYISSYAADDPPEPSDEELESTLCTVDCVNQCHMGDVFANIANLPSHSLEVLVDALLDQIPEDNGSTVITVKAENIPPSQANGQKPRQNTAVYDPALVYILEFCTVLALRDESTVELLGKRVVEAIQTILRDVPRYHPILIERATFYLFTLLQASYDYDYIKVPILLHAVSSFPNDTLIKTSGLVLRGLKLCIEKPCPMRNEIMTSPDFWAILQALAAHPDSAPVVFDILESGVSATPSAIMADNYEAALALLNDFASMASVGALAEQKNDRKQGRKAVRLVKQEKPSENAVVERGVKAINNIYHITGRIPYLMKQSHLESKEAWSAYWLPIFTALTTQCTNPCREVRHLAFTSLQRSLLSPELTSNDHEEWTAIFGEVLFPLILRLLKPEVFSSDRDGMSETRVQAASLLSKVFLQYLVILSEWDGMLDLWLKIIEIMDRLMNSGQGDSLEEAVPENLKNVLLIMSSNGYLVPPSQNPEREELWNETWKRIDRFLPNLRADLALDEPVKAGEPSAPTPGPGPAPVPSQTVPQAAEAQGSGEAAS</sequence>
<accession>A0ABQ0GMT2</accession>
<reference evidence="3 4" key="1">
    <citation type="submission" date="2024-09" db="EMBL/GenBank/DDBJ databases">
        <title>Itraconazole resistance in Madurella fahalii resulting from another homologue of gene encoding cytochrome P450 14-alpha sterol demethylase (CYP51).</title>
        <authorList>
            <person name="Yoshioka I."/>
            <person name="Fahal A.H."/>
            <person name="Kaneko S."/>
            <person name="Yaguchi T."/>
        </authorList>
    </citation>
    <scope>NUCLEOTIDE SEQUENCE [LARGE SCALE GENOMIC DNA]</scope>
    <source>
        <strain evidence="3 4">IFM 68171</strain>
    </source>
</reference>
<dbReference type="SMART" id="SM00222">
    <property type="entry name" value="Sec7"/>
    <property type="match status" value="1"/>
</dbReference>
<evidence type="ECO:0000256" key="1">
    <source>
        <dbReference type="SAM" id="MobiDB-lite"/>
    </source>
</evidence>
<dbReference type="InterPro" id="IPR035999">
    <property type="entry name" value="Sec7_dom_sf"/>
</dbReference>
<dbReference type="Pfam" id="PF01369">
    <property type="entry name" value="Sec7"/>
    <property type="match status" value="1"/>
</dbReference>
<dbReference type="CDD" id="cd00171">
    <property type="entry name" value="Sec7"/>
    <property type="match status" value="1"/>
</dbReference>
<dbReference type="RefSeq" id="XP_070920771.1">
    <property type="nucleotide sequence ID" value="XM_071064670.1"/>
</dbReference>
<feature type="region of interest" description="Disordered" evidence="1">
    <location>
        <begin position="296"/>
        <end position="387"/>
    </location>
</feature>
<evidence type="ECO:0000259" key="2">
    <source>
        <dbReference type="PROSITE" id="PS50190"/>
    </source>
</evidence>
<proteinExistence type="predicted"/>
<dbReference type="GeneID" id="98179993"/>
<feature type="compositionally biased region" description="Pro residues" evidence="1">
    <location>
        <begin position="1576"/>
        <end position="1586"/>
    </location>
</feature>
<dbReference type="SUPFAM" id="SSF48371">
    <property type="entry name" value="ARM repeat"/>
    <property type="match status" value="1"/>
</dbReference>
<feature type="compositionally biased region" description="Low complexity" evidence="1">
    <location>
        <begin position="1593"/>
        <end position="1605"/>
    </location>
</feature>
<dbReference type="InterPro" id="IPR056604">
    <property type="entry name" value="GBF1-like_TPR"/>
</dbReference>
<feature type="domain" description="SEC7" evidence="2">
    <location>
        <begin position="651"/>
        <end position="841"/>
    </location>
</feature>
<name>A0ABQ0GMT2_9PEZI</name>
<feature type="compositionally biased region" description="Low complexity" evidence="1">
    <location>
        <begin position="331"/>
        <end position="360"/>
    </location>
</feature>
<organism evidence="3 4">
    <name type="scientific">Madurella fahalii</name>
    <dbReference type="NCBI Taxonomy" id="1157608"/>
    <lineage>
        <taxon>Eukaryota</taxon>
        <taxon>Fungi</taxon>
        <taxon>Dikarya</taxon>
        <taxon>Ascomycota</taxon>
        <taxon>Pezizomycotina</taxon>
        <taxon>Sordariomycetes</taxon>
        <taxon>Sordariomycetidae</taxon>
        <taxon>Sordariales</taxon>
        <taxon>Sordariales incertae sedis</taxon>
        <taxon>Madurella</taxon>
    </lineage>
</organism>
<dbReference type="InterPro" id="IPR023394">
    <property type="entry name" value="Sec7_C_sf"/>
</dbReference>
<keyword evidence="4" id="KW-1185">Reference proteome</keyword>
<gene>
    <name evidence="3" type="primary">GEA2</name>
    <name evidence="3" type="ORF">MFIFM68171_09251</name>
</gene>
<dbReference type="Proteomes" id="UP001628179">
    <property type="component" value="Unassembled WGS sequence"/>
</dbReference>
<dbReference type="PANTHER" id="PTHR10663:SF388">
    <property type="entry name" value="GOLGI-SPECIFIC BREFELDIN A-RESISTANCE GUANINE NUCLEOTIDE EXCHANGE FACTOR 1"/>
    <property type="match status" value="1"/>
</dbReference>
<dbReference type="PROSITE" id="PS50190">
    <property type="entry name" value="SEC7"/>
    <property type="match status" value="1"/>
</dbReference>
<dbReference type="InterPro" id="IPR000904">
    <property type="entry name" value="Sec7_dom"/>
</dbReference>
<protein>
    <submittedName>
        <fullName evidence="3">GDP/GTP exchange factor for ARF</fullName>
    </submittedName>
</protein>
<feature type="region of interest" description="Disordered" evidence="1">
    <location>
        <begin position="1566"/>
        <end position="1605"/>
    </location>
</feature>
<dbReference type="EMBL" id="BAAFSV010000005">
    <property type="protein sequence ID" value="GAB1319041.1"/>
    <property type="molecule type" value="Genomic_DNA"/>
</dbReference>
<dbReference type="Gene3D" id="1.10.1000.11">
    <property type="entry name" value="Arf Nucleotide-binding Site Opener,domain 2"/>
    <property type="match status" value="1"/>
</dbReference>
<evidence type="ECO:0000313" key="3">
    <source>
        <dbReference type="EMBL" id="GAB1319041.1"/>
    </source>
</evidence>
<feature type="compositionally biased region" description="Low complexity" evidence="1">
    <location>
        <begin position="374"/>
        <end position="384"/>
    </location>
</feature>
<dbReference type="Pfam" id="PF12783">
    <property type="entry name" value="Sec7-like_HUS"/>
    <property type="match status" value="1"/>
</dbReference>
<feature type="region of interest" description="Disordered" evidence="1">
    <location>
        <begin position="1"/>
        <end position="38"/>
    </location>
</feature>
<dbReference type="Gene3D" id="1.10.220.20">
    <property type="match status" value="1"/>
</dbReference>
<feature type="compositionally biased region" description="Low complexity" evidence="1">
    <location>
        <begin position="28"/>
        <end position="38"/>
    </location>
</feature>
<dbReference type="Pfam" id="PF23325">
    <property type="entry name" value="TPR_28"/>
    <property type="match status" value="1"/>
</dbReference>
<dbReference type="PANTHER" id="PTHR10663">
    <property type="entry name" value="GUANYL-NUCLEOTIDE EXCHANGE FACTOR"/>
    <property type="match status" value="1"/>
</dbReference>